<feature type="compositionally biased region" description="Basic and acidic residues" evidence="6">
    <location>
        <begin position="41"/>
        <end position="61"/>
    </location>
</feature>
<keyword evidence="3" id="KW-0963">Cytoplasm</keyword>
<protein>
    <submittedName>
        <fullName evidence="9">Uncharacterized protein</fullName>
    </submittedName>
</protein>
<dbReference type="GO" id="GO:0007020">
    <property type="term" value="P:microtubule nucleation"/>
    <property type="evidence" value="ECO:0007669"/>
    <property type="project" value="InterPro"/>
</dbReference>
<feature type="domain" description="Gamma tubulin complex component protein N-terminal" evidence="8">
    <location>
        <begin position="243"/>
        <end position="533"/>
    </location>
</feature>
<evidence type="ECO:0000313" key="10">
    <source>
        <dbReference type="Proteomes" id="UP000317494"/>
    </source>
</evidence>
<dbReference type="GO" id="GO:0005874">
    <property type="term" value="C:microtubule"/>
    <property type="evidence" value="ECO:0007669"/>
    <property type="project" value="UniProtKB-KW"/>
</dbReference>
<dbReference type="InterPro" id="IPR042241">
    <property type="entry name" value="GCP_C_sf"/>
</dbReference>
<evidence type="ECO:0000256" key="5">
    <source>
        <dbReference type="ARBA" id="ARBA00023212"/>
    </source>
</evidence>
<dbReference type="GO" id="GO:0000930">
    <property type="term" value="C:gamma-tubulin complex"/>
    <property type="evidence" value="ECO:0007669"/>
    <property type="project" value="TreeGrafter"/>
</dbReference>
<sequence>MPDCLTLSHLSLSRPQYKFNIPWHYIVAVRSHHRRVGTSDTLHHVPTRHDRLDADNGHGPDEATSVSTLMRQLVHHVLGDEHHPRSERVYQHAMRILASKLTVPATHDFLKLVDTLKKKLAKRDNRPEKAAELGILASKLSLKRKPHDKWAILYFLNSLNDKMIFTHTSNVNISEENWLAPPPQMAPKEIPPPASISSSHRVPSLQAYSTDRSPPAKIAAPTSQQRADLYYSSTRVARELDLVRDVLYVLQGIDGKYIKFVEDLDRYAVDPNAGIPLPTQQVLGQLSELGYMYKSIHSFLVSSRLDTSVGLVGQSLCSALSQELNDYHRLIAVLEGQLSIPEVAPSTFVSSTLSLRRLVVWTHEPMQRLRMMCILTDLCQGHRGGALISQMHNYVNHGDPFIQKFIHHLLVEVARPFYEMLAMWMYEGELDDPFDEFFVTFNPNVNDSDMWKNQYYTRPDFQPSYISKNVAKKIVTIGKSLNFIRIACNDTSFLVLSRGKKVMQYGDVQALESTVESVYSATGKALLDILYNKYKVTNHFGAFKRFILLGQGDFVQYLMDSVGPCLSKPATSLYRHNLVGNLEAATRSSNAQYEDPDVLKRLDVVISGATPTDIGWDVFRLEYRLDPPLSTVFTQTSIKSYRILFNFLWSLKRTEHELSSGWKHDMTRAQVFRQLQGAASGFHFSNLIWSEMIHFVYQMQYYMLFEVLECSWDELLGFVNKKTGDLDGLIGAHNKYLNTIIKKGLLAPPSASSSTPNFFAQFMKLFGTIHKFVESREKLVSQAMTVLKEKQLANQVSYKKGLEGRVGLRLTNEMEELPPIPAQSSSSRSSVETLECTRDDMQKAAAAFKEELIVLLDMISKQSDTSVRFLSFRLNFNEYYSVQ</sequence>
<comment type="subcellular location">
    <subcellularLocation>
        <location evidence="1">Cytoplasm</location>
        <location evidence="1">Cytoskeleton</location>
    </subcellularLocation>
</comment>
<feature type="region of interest" description="Disordered" evidence="6">
    <location>
        <begin position="38"/>
        <end position="61"/>
    </location>
</feature>
<evidence type="ECO:0000313" key="9">
    <source>
        <dbReference type="EMBL" id="TPX41360.1"/>
    </source>
</evidence>
<dbReference type="InterPro" id="IPR007259">
    <property type="entry name" value="GCP"/>
</dbReference>
<dbReference type="Pfam" id="PF04130">
    <property type="entry name" value="GCP_C_terminal"/>
    <property type="match status" value="1"/>
</dbReference>
<feature type="domain" description="Gamma tubulin complex component C-terminal" evidence="7">
    <location>
        <begin position="538"/>
        <end position="880"/>
    </location>
</feature>
<dbReference type="GO" id="GO:0000278">
    <property type="term" value="P:mitotic cell cycle"/>
    <property type="evidence" value="ECO:0007669"/>
    <property type="project" value="TreeGrafter"/>
</dbReference>
<evidence type="ECO:0000259" key="7">
    <source>
        <dbReference type="Pfam" id="PF04130"/>
    </source>
</evidence>
<evidence type="ECO:0000259" key="8">
    <source>
        <dbReference type="Pfam" id="PF17681"/>
    </source>
</evidence>
<dbReference type="InterPro" id="IPR041470">
    <property type="entry name" value="GCP_N"/>
</dbReference>
<dbReference type="GO" id="GO:0051011">
    <property type="term" value="F:microtubule minus-end binding"/>
    <property type="evidence" value="ECO:0007669"/>
    <property type="project" value="TreeGrafter"/>
</dbReference>
<gene>
    <name evidence="9" type="ORF">SeMB42_g05607</name>
</gene>
<keyword evidence="5" id="KW-0206">Cytoskeleton</keyword>
<dbReference type="PANTHER" id="PTHR19302">
    <property type="entry name" value="GAMMA TUBULIN COMPLEX PROTEIN"/>
    <property type="match status" value="1"/>
</dbReference>
<name>A0A507CQK7_9FUNG</name>
<dbReference type="GO" id="GO:0043015">
    <property type="term" value="F:gamma-tubulin binding"/>
    <property type="evidence" value="ECO:0007669"/>
    <property type="project" value="InterPro"/>
</dbReference>
<evidence type="ECO:0000256" key="3">
    <source>
        <dbReference type="ARBA" id="ARBA00022490"/>
    </source>
</evidence>
<proteinExistence type="inferred from homology"/>
<dbReference type="GO" id="GO:0051225">
    <property type="term" value="P:spindle assembly"/>
    <property type="evidence" value="ECO:0007669"/>
    <property type="project" value="TreeGrafter"/>
</dbReference>
<dbReference type="AlphaFoldDB" id="A0A507CQK7"/>
<evidence type="ECO:0000256" key="1">
    <source>
        <dbReference type="ARBA" id="ARBA00004245"/>
    </source>
</evidence>
<evidence type="ECO:0000256" key="2">
    <source>
        <dbReference type="ARBA" id="ARBA00010337"/>
    </source>
</evidence>
<keyword evidence="10" id="KW-1185">Reference proteome</keyword>
<accession>A0A507CQK7</accession>
<dbReference type="Pfam" id="PF17681">
    <property type="entry name" value="GCP_N_terminal"/>
    <property type="match status" value="1"/>
</dbReference>
<evidence type="ECO:0000256" key="6">
    <source>
        <dbReference type="SAM" id="MobiDB-lite"/>
    </source>
</evidence>
<evidence type="ECO:0000256" key="4">
    <source>
        <dbReference type="ARBA" id="ARBA00022701"/>
    </source>
</evidence>
<dbReference type="GO" id="GO:0031122">
    <property type="term" value="P:cytoplasmic microtubule organization"/>
    <property type="evidence" value="ECO:0007669"/>
    <property type="project" value="TreeGrafter"/>
</dbReference>
<dbReference type="Proteomes" id="UP000317494">
    <property type="component" value="Unassembled WGS sequence"/>
</dbReference>
<keyword evidence="4" id="KW-0493">Microtubule</keyword>
<dbReference type="InterPro" id="IPR040457">
    <property type="entry name" value="GCP_C"/>
</dbReference>
<reference evidence="9 10" key="1">
    <citation type="journal article" date="2019" name="Sci. Rep.">
        <title>Comparative genomics of chytrid fungi reveal insights into the obligate biotrophic and pathogenic lifestyle of Synchytrium endobioticum.</title>
        <authorList>
            <person name="van de Vossenberg B.T.L.H."/>
            <person name="Warris S."/>
            <person name="Nguyen H.D.T."/>
            <person name="van Gent-Pelzer M.P.E."/>
            <person name="Joly D.L."/>
            <person name="van de Geest H.C."/>
            <person name="Bonants P.J.M."/>
            <person name="Smith D.S."/>
            <person name="Levesque C.A."/>
            <person name="van der Lee T.A.J."/>
        </authorList>
    </citation>
    <scope>NUCLEOTIDE SEQUENCE [LARGE SCALE GENOMIC DNA]</scope>
    <source>
        <strain evidence="9 10">MB42</strain>
    </source>
</reference>
<dbReference type="GO" id="GO:0000922">
    <property type="term" value="C:spindle pole"/>
    <property type="evidence" value="ECO:0007669"/>
    <property type="project" value="InterPro"/>
</dbReference>
<dbReference type="GO" id="GO:0051321">
    <property type="term" value="P:meiotic cell cycle"/>
    <property type="evidence" value="ECO:0007669"/>
    <property type="project" value="TreeGrafter"/>
</dbReference>
<dbReference type="GO" id="GO:0005816">
    <property type="term" value="C:spindle pole body"/>
    <property type="evidence" value="ECO:0007669"/>
    <property type="project" value="UniProtKB-ARBA"/>
</dbReference>
<comment type="caution">
    <text evidence="9">The sequence shown here is derived from an EMBL/GenBank/DDBJ whole genome shotgun (WGS) entry which is preliminary data.</text>
</comment>
<comment type="similarity">
    <text evidence="2">Belongs to the TUBGCP family.</text>
</comment>
<organism evidence="9 10">
    <name type="scientific">Synchytrium endobioticum</name>
    <dbReference type="NCBI Taxonomy" id="286115"/>
    <lineage>
        <taxon>Eukaryota</taxon>
        <taxon>Fungi</taxon>
        <taxon>Fungi incertae sedis</taxon>
        <taxon>Chytridiomycota</taxon>
        <taxon>Chytridiomycota incertae sedis</taxon>
        <taxon>Chytridiomycetes</taxon>
        <taxon>Synchytriales</taxon>
        <taxon>Synchytriaceae</taxon>
        <taxon>Synchytrium</taxon>
    </lineage>
</organism>
<dbReference type="Gene3D" id="1.20.120.1900">
    <property type="entry name" value="Gamma-tubulin complex, C-terminal domain"/>
    <property type="match status" value="1"/>
</dbReference>
<dbReference type="STRING" id="286115.A0A507CQK7"/>
<dbReference type="EMBL" id="QEAN01000274">
    <property type="protein sequence ID" value="TPX41360.1"/>
    <property type="molecule type" value="Genomic_DNA"/>
</dbReference>
<dbReference type="PANTHER" id="PTHR19302:SF14">
    <property type="entry name" value="GAMMA-TUBULIN COMPLEX COMPONENT 3"/>
    <property type="match status" value="1"/>
</dbReference>
<dbReference type="VEuPathDB" id="FungiDB:SeMB42_g05607"/>